<dbReference type="Proteomes" id="UP000321062">
    <property type="component" value="Chromosome"/>
</dbReference>
<organism evidence="2 3">
    <name type="scientific">Paradevosia tibetensis</name>
    <dbReference type="NCBI Taxonomy" id="1447062"/>
    <lineage>
        <taxon>Bacteria</taxon>
        <taxon>Pseudomonadati</taxon>
        <taxon>Pseudomonadota</taxon>
        <taxon>Alphaproteobacteria</taxon>
        <taxon>Hyphomicrobiales</taxon>
        <taxon>Devosiaceae</taxon>
        <taxon>Paradevosia</taxon>
    </lineage>
</organism>
<dbReference type="AlphaFoldDB" id="A0A5B9DN33"/>
<sequence>MNSRPWYKRYGSDFISGTLGMTLEEKGAYSILLDLIYDRGGPIPDDARYIAGVCGCSVRKWNTIRDRLIALGKIAVFDGVISNSRADKELEISAKSADERAESGRKGGEKSAQKRGQPSRNNELDQAELDHTRAVQIPETRNQRNTPLTPQSGERVSICSTRSGRCSLGTPTASKPRRDANSTPSTPRRNRHVWQVQGPTLPGSPSSVRPAASRLIISGGSSRSCRPGSQIGGGRGALSTRAALLSQW</sequence>
<dbReference type="InterPro" id="IPR010781">
    <property type="entry name" value="DUF1376"/>
</dbReference>
<evidence type="ECO:0000313" key="2">
    <source>
        <dbReference type="EMBL" id="QEE20402.1"/>
    </source>
</evidence>
<protein>
    <submittedName>
        <fullName evidence="2">DUF1376 domain-containing protein</fullName>
    </submittedName>
</protein>
<dbReference type="KEGG" id="yti:FNA67_09535"/>
<dbReference type="EMBL" id="CP041690">
    <property type="protein sequence ID" value="QEE20402.1"/>
    <property type="molecule type" value="Genomic_DNA"/>
</dbReference>
<dbReference type="RefSeq" id="WP_147655875.1">
    <property type="nucleotide sequence ID" value="NZ_CP041690.1"/>
</dbReference>
<dbReference type="OrthoDB" id="7597389at2"/>
<keyword evidence="3" id="KW-1185">Reference proteome</keyword>
<name>A0A5B9DN33_9HYPH</name>
<evidence type="ECO:0000256" key="1">
    <source>
        <dbReference type="SAM" id="MobiDB-lite"/>
    </source>
</evidence>
<dbReference type="Pfam" id="PF07120">
    <property type="entry name" value="DUF1376"/>
    <property type="match status" value="1"/>
</dbReference>
<evidence type="ECO:0000313" key="3">
    <source>
        <dbReference type="Proteomes" id="UP000321062"/>
    </source>
</evidence>
<accession>A0A5B9DN33</accession>
<proteinExistence type="predicted"/>
<feature type="compositionally biased region" description="Polar residues" evidence="1">
    <location>
        <begin position="139"/>
        <end position="173"/>
    </location>
</feature>
<gene>
    <name evidence="2" type="ORF">FNA67_09535</name>
</gene>
<reference evidence="2 3" key="1">
    <citation type="journal article" date="2015" name="Int. J. Syst. Evol. Microbiol.">
        <title>Youhaiella tibetensis gen. nov., sp. nov., isolated from subsurface sediment.</title>
        <authorList>
            <person name="Wang Y.X."/>
            <person name="Huang F.Q."/>
            <person name="Nogi Y."/>
            <person name="Pang S.J."/>
            <person name="Wang P.K."/>
            <person name="Lv J."/>
        </authorList>
    </citation>
    <scope>NUCLEOTIDE SEQUENCE [LARGE SCALE GENOMIC DNA]</scope>
    <source>
        <strain evidence="3">fig4</strain>
    </source>
</reference>
<feature type="region of interest" description="Disordered" evidence="1">
    <location>
        <begin position="95"/>
        <end position="191"/>
    </location>
</feature>
<feature type="compositionally biased region" description="Basic and acidic residues" evidence="1">
    <location>
        <begin position="95"/>
        <end position="112"/>
    </location>
</feature>